<evidence type="ECO:0008006" key="3">
    <source>
        <dbReference type="Google" id="ProtNLM"/>
    </source>
</evidence>
<dbReference type="Proteomes" id="UP001147746">
    <property type="component" value="Unassembled WGS sequence"/>
</dbReference>
<protein>
    <recommendedName>
        <fullName evidence="3">DUF1868 domain-containing protein</fullName>
    </recommendedName>
</protein>
<reference evidence="1" key="1">
    <citation type="submission" date="2022-12" db="EMBL/GenBank/DDBJ databases">
        <authorList>
            <person name="Petersen C."/>
        </authorList>
    </citation>
    <scope>NUCLEOTIDE SEQUENCE</scope>
    <source>
        <strain evidence="1">IBT 21472</strain>
    </source>
</reference>
<dbReference type="EMBL" id="JAPZBO010000005">
    <property type="protein sequence ID" value="KAJ5316104.1"/>
    <property type="molecule type" value="Genomic_DNA"/>
</dbReference>
<comment type="caution">
    <text evidence="1">The sequence shown here is derived from an EMBL/GenBank/DDBJ whole genome shotgun (WGS) entry which is preliminary data.</text>
</comment>
<dbReference type="PROSITE" id="PS51257">
    <property type="entry name" value="PROKAR_LIPOPROTEIN"/>
    <property type="match status" value="1"/>
</dbReference>
<name>A0A9W9PZ47_9EURO</name>
<sequence length="302" mass="34213">MTIKDAQEAPANPFQQLITACKNDPKHRTDRNAQIKQRLLNPAFREWQFDEILHNVLKAEKGLVEYIDPRHNLGFWTRPPHHIRELVSDIQREISAVAGSCLWFMPAENLHMTTLEMVSGKKQPDVDEVTAFLQANAPLQELVNYTLTHRARLGRPVVSYDASALALSFLPVFEDAGKMNEAVNDSYSYHHLRRDLYDRVTQSGCQIGARYCVPSAHITIARLVIPVGSTHEEELAALEGNVVKLVERLEDINQELRSNDWKRFGHPSRGEWTVGQEQGLELNKGVAWYGTGEKVLIGQGFP</sequence>
<dbReference type="SUPFAM" id="SSF55144">
    <property type="entry name" value="LigT-like"/>
    <property type="match status" value="1"/>
</dbReference>
<reference evidence="1" key="2">
    <citation type="journal article" date="2023" name="IMA Fungus">
        <title>Comparative genomic study of the Penicillium genus elucidates a diverse pangenome and 15 lateral gene transfer events.</title>
        <authorList>
            <person name="Petersen C."/>
            <person name="Sorensen T."/>
            <person name="Nielsen M.R."/>
            <person name="Sondergaard T.E."/>
            <person name="Sorensen J.L."/>
            <person name="Fitzpatrick D.A."/>
            <person name="Frisvad J.C."/>
            <person name="Nielsen K.L."/>
        </authorList>
    </citation>
    <scope>NUCLEOTIDE SEQUENCE</scope>
    <source>
        <strain evidence="1">IBT 21472</strain>
    </source>
</reference>
<gene>
    <name evidence="1" type="ORF">N7476_006411</name>
</gene>
<proteinExistence type="predicted"/>
<dbReference type="InterPro" id="IPR009097">
    <property type="entry name" value="Cyclic_Pdiesterase"/>
</dbReference>
<evidence type="ECO:0000313" key="1">
    <source>
        <dbReference type="EMBL" id="KAJ5316104.1"/>
    </source>
</evidence>
<accession>A0A9W9PZ47</accession>
<keyword evidence="2" id="KW-1185">Reference proteome</keyword>
<evidence type="ECO:0000313" key="2">
    <source>
        <dbReference type="Proteomes" id="UP001147746"/>
    </source>
</evidence>
<dbReference type="AlphaFoldDB" id="A0A9W9PZ47"/>
<organism evidence="1 2">
    <name type="scientific">Penicillium atrosanguineum</name>
    <dbReference type="NCBI Taxonomy" id="1132637"/>
    <lineage>
        <taxon>Eukaryota</taxon>
        <taxon>Fungi</taxon>
        <taxon>Dikarya</taxon>
        <taxon>Ascomycota</taxon>
        <taxon>Pezizomycotina</taxon>
        <taxon>Eurotiomycetes</taxon>
        <taxon>Eurotiomycetidae</taxon>
        <taxon>Eurotiales</taxon>
        <taxon>Aspergillaceae</taxon>
        <taxon>Penicillium</taxon>
    </lineage>
</organism>